<evidence type="ECO:0000313" key="9">
    <source>
        <dbReference type="EMBL" id="KAA8899841.1"/>
    </source>
</evidence>
<comment type="subunit">
    <text evidence="7">Subunit of the heterotrimeric GatFAB amidotransferase (AdT) complex, composed of A, B and F subunits.</text>
</comment>
<keyword evidence="2 7" id="KW-0436">Ligase</keyword>
<dbReference type="GO" id="GO:0030956">
    <property type="term" value="C:glutamyl-tRNA(Gln) amidotransferase complex"/>
    <property type="evidence" value="ECO:0007669"/>
    <property type="project" value="UniProtKB-UniRule"/>
</dbReference>
<comment type="function">
    <text evidence="7">Allows the formation of correctly charged Gln-tRNA(Gln) through the transamidation of misacylated Glu-tRNA(Gln) in the mitochondria. The reaction takes place in the presence of glutamine and ATP through an activated gamma-phospho-Glu-tRNA(Gln).</text>
</comment>
<dbReference type="InterPro" id="IPR000120">
    <property type="entry name" value="Amidase"/>
</dbReference>
<comment type="catalytic activity">
    <reaction evidence="6 7">
        <text>L-glutamyl-tRNA(Gln) + L-glutamine + ATP + H2O = L-glutaminyl-tRNA(Gln) + L-glutamate + ADP + phosphate + H(+)</text>
        <dbReference type="Rhea" id="RHEA:17521"/>
        <dbReference type="Rhea" id="RHEA-COMP:9681"/>
        <dbReference type="Rhea" id="RHEA-COMP:9684"/>
        <dbReference type="ChEBI" id="CHEBI:15377"/>
        <dbReference type="ChEBI" id="CHEBI:15378"/>
        <dbReference type="ChEBI" id="CHEBI:29985"/>
        <dbReference type="ChEBI" id="CHEBI:30616"/>
        <dbReference type="ChEBI" id="CHEBI:43474"/>
        <dbReference type="ChEBI" id="CHEBI:58359"/>
        <dbReference type="ChEBI" id="CHEBI:78520"/>
        <dbReference type="ChEBI" id="CHEBI:78521"/>
        <dbReference type="ChEBI" id="CHEBI:456216"/>
        <dbReference type="EC" id="6.3.5.7"/>
    </reaction>
</comment>
<dbReference type="GO" id="GO:0050567">
    <property type="term" value="F:glutaminyl-tRNA synthase (glutamine-hydrolyzing) activity"/>
    <property type="evidence" value="ECO:0007669"/>
    <property type="project" value="UniProtKB-UniRule"/>
</dbReference>
<name>A0A642UJ08_DIURU</name>
<dbReference type="OrthoDB" id="421993at2759"/>
<feature type="active site" description="Charge relay system" evidence="7">
    <location>
        <position position="39"/>
    </location>
</feature>
<dbReference type="OMA" id="QPASYCG"/>
<organism evidence="9 10">
    <name type="scientific">Diutina rugosa</name>
    <name type="common">Yeast</name>
    <name type="synonym">Candida rugosa</name>
    <dbReference type="NCBI Taxonomy" id="5481"/>
    <lineage>
        <taxon>Eukaryota</taxon>
        <taxon>Fungi</taxon>
        <taxon>Dikarya</taxon>
        <taxon>Ascomycota</taxon>
        <taxon>Saccharomycotina</taxon>
        <taxon>Pichiomycetes</taxon>
        <taxon>Debaryomycetaceae</taxon>
        <taxon>Diutina</taxon>
    </lineage>
</organism>
<protein>
    <recommendedName>
        <fullName evidence="7">Glutamyl-tRNA(Gln) amidotransferase subunit A, mitochondrial</fullName>
        <shortName evidence="7">Glu-AdT subunit A</shortName>
        <ecNumber evidence="7">6.3.5.7</ecNumber>
    </recommendedName>
</protein>
<proteinExistence type="inferred from homology"/>
<dbReference type="VEuPathDB" id="FungiDB:DIURU_004098"/>
<dbReference type="PROSITE" id="PS00571">
    <property type="entry name" value="AMIDASES"/>
    <property type="match status" value="1"/>
</dbReference>
<keyword evidence="3 7" id="KW-0547">Nucleotide-binding</keyword>
<dbReference type="Pfam" id="PF01425">
    <property type="entry name" value="Amidase"/>
    <property type="match status" value="1"/>
</dbReference>
<evidence type="ECO:0000256" key="7">
    <source>
        <dbReference type="HAMAP-Rule" id="MF_03150"/>
    </source>
</evidence>
<keyword evidence="10" id="KW-1185">Reference proteome</keyword>
<comment type="subcellular location">
    <subcellularLocation>
        <location evidence="7">Mitochondrion</location>
    </subcellularLocation>
</comment>
<keyword evidence="4 7" id="KW-0067">ATP-binding</keyword>
<evidence type="ECO:0000256" key="3">
    <source>
        <dbReference type="ARBA" id="ARBA00022741"/>
    </source>
</evidence>
<dbReference type="PANTHER" id="PTHR11895:SF7">
    <property type="entry name" value="GLUTAMYL-TRNA(GLN) AMIDOTRANSFERASE SUBUNIT A, MITOCHONDRIAL"/>
    <property type="match status" value="1"/>
</dbReference>
<dbReference type="InterPro" id="IPR020556">
    <property type="entry name" value="Amidase_CS"/>
</dbReference>
<evidence type="ECO:0000256" key="4">
    <source>
        <dbReference type="ARBA" id="ARBA00022840"/>
    </source>
</evidence>
<dbReference type="GO" id="GO:0005524">
    <property type="term" value="F:ATP binding"/>
    <property type="evidence" value="ECO:0007669"/>
    <property type="project" value="UniProtKB-KW"/>
</dbReference>
<feature type="domain" description="Amidase" evidence="8">
    <location>
        <begin position="36"/>
        <end position="423"/>
    </location>
</feature>
<evidence type="ECO:0000256" key="1">
    <source>
        <dbReference type="ARBA" id="ARBA00008069"/>
    </source>
</evidence>
<dbReference type="Proteomes" id="UP000449547">
    <property type="component" value="Unassembled WGS sequence"/>
</dbReference>
<feature type="active site" description="Acyl-ester intermediate" evidence="7">
    <location>
        <position position="140"/>
    </location>
</feature>
<comment type="caution">
    <text evidence="9">The sequence shown here is derived from an EMBL/GenBank/DDBJ whole genome shotgun (WGS) entry which is preliminary data.</text>
</comment>
<dbReference type="InterPro" id="IPR004412">
    <property type="entry name" value="GatA"/>
</dbReference>
<evidence type="ECO:0000313" key="10">
    <source>
        <dbReference type="Proteomes" id="UP000449547"/>
    </source>
</evidence>
<dbReference type="GO" id="GO:0070681">
    <property type="term" value="P:glutaminyl-tRNAGln biosynthesis via transamidation"/>
    <property type="evidence" value="ECO:0007669"/>
    <property type="project" value="UniProtKB-UniRule"/>
</dbReference>
<evidence type="ECO:0000256" key="6">
    <source>
        <dbReference type="ARBA" id="ARBA00047407"/>
    </source>
</evidence>
<dbReference type="GO" id="GO:0005739">
    <property type="term" value="C:mitochondrion"/>
    <property type="evidence" value="ECO:0007669"/>
    <property type="project" value="UniProtKB-SubCell"/>
</dbReference>
<accession>A0A642UJ08</accession>
<keyword evidence="5 7" id="KW-0648">Protein biosynthesis</keyword>
<dbReference type="PANTHER" id="PTHR11895">
    <property type="entry name" value="TRANSAMIDASE"/>
    <property type="match status" value="1"/>
</dbReference>
<dbReference type="GO" id="GO:0032543">
    <property type="term" value="P:mitochondrial translation"/>
    <property type="evidence" value="ECO:0007669"/>
    <property type="project" value="UniProtKB-UniRule"/>
</dbReference>
<dbReference type="InterPro" id="IPR036928">
    <property type="entry name" value="AS_sf"/>
</dbReference>
<dbReference type="Gene3D" id="3.90.1300.10">
    <property type="entry name" value="Amidase signature (AS) domain"/>
    <property type="match status" value="1"/>
</dbReference>
<feature type="active site" description="Charge relay system" evidence="7">
    <location>
        <position position="116"/>
    </location>
</feature>
<dbReference type="EC" id="6.3.5.7" evidence="7"/>
<dbReference type="HAMAP" id="MF_00120">
    <property type="entry name" value="GatA"/>
    <property type="match status" value="1"/>
</dbReference>
<evidence type="ECO:0000256" key="2">
    <source>
        <dbReference type="ARBA" id="ARBA00022598"/>
    </source>
</evidence>
<dbReference type="InterPro" id="IPR023631">
    <property type="entry name" value="Amidase_dom"/>
</dbReference>
<evidence type="ECO:0000259" key="8">
    <source>
        <dbReference type="Pfam" id="PF01425"/>
    </source>
</evidence>
<sequence length="438" mass="47677">MIRRLSTGVPRRLQDQWNVVIHSTKTKSQSPSPLMYAVKDNIATGGETTSCGSQMLDNYQSPFDATVIDLLNKEGFQSIGKVNLDEFGMGSATTNSWYGPSVNPVYQDEPHVCGGSSGGSAAAVAANLCDFSLGTDTGGSVRLPAAYCRVYGFKPSYGRISRWGVVAYAQTLDTVGIMARDIDTVERVFDIVDKYDESDPTSLPNTLRDQSVEQPKNYVIGVPLEFNVDELCTEVKQEWIEALEYLESQGHKVVPVSVPSIKSSLPAYYTIATAEAASNLSRYDGVRYGFSGGVGDFATTLQRSRDSLGDEVQRRIILGNYTLSSASGDHYKKANEVRRTLADQFNRVFSKKHCLLDNDNCGRCDALLYPAAFGPPPTINEFEAETRENFVNGYVNDIMTVPASLAGLPTITVPRGLGLQVSAQYNCDATALAVARLL</sequence>
<evidence type="ECO:0000256" key="5">
    <source>
        <dbReference type="ARBA" id="ARBA00022917"/>
    </source>
</evidence>
<gene>
    <name evidence="7" type="primary">HER2</name>
    <name evidence="9" type="ORF">DIURU_004098</name>
</gene>
<reference evidence="9 10" key="1">
    <citation type="submission" date="2019-07" db="EMBL/GenBank/DDBJ databases">
        <title>Genome assembly of two rare yeast pathogens: Diutina rugosa and Trichomonascus ciferrii.</title>
        <authorList>
            <person name="Mixao V."/>
            <person name="Saus E."/>
            <person name="Hansen A."/>
            <person name="Lass-Flor C."/>
            <person name="Gabaldon T."/>
        </authorList>
    </citation>
    <scope>NUCLEOTIDE SEQUENCE [LARGE SCALE GENOMIC DNA]</scope>
    <source>
        <strain evidence="9 10">CBS 613</strain>
    </source>
</reference>
<comment type="similarity">
    <text evidence="1 7">Belongs to the amidase family. GatA subfamily.</text>
</comment>
<dbReference type="EMBL" id="SWFT01000120">
    <property type="protein sequence ID" value="KAA8899841.1"/>
    <property type="molecule type" value="Genomic_DNA"/>
</dbReference>
<keyword evidence="7" id="KW-0496">Mitochondrion</keyword>
<dbReference type="AlphaFoldDB" id="A0A642UJ08"/>
<dbReference type="SUPFAM" id="SSF75304">
    <property type="entry name" value="Amidase signature (AS) enzymes"/>
    <property type="match status" value="1"/>
</dbReference>